<comment type="pathway">
    <text evidence="4">Nucleotide-sugar biosynthesis; UDP-N-acetyl-alpha-D-glucosamine biosynthesis; UDP-N-acetyl-alpha-D-glucosamine from N-acetyl-alpha-D-glucosamine 1-phosphate: step 1/1.</text>
</comment>
<feature type="domain" description="Nucleotidyl transferase" evidence="21">
    <location>
        <begin position="113"/>
        <end position="247"/>
    </location>
</feature>
<organism evidence="24 25">
    <name type="scientific">Candidatus Nesciobacter abundans</name>
    <dbReference type="NCBI Taxonomy" id="2601668"/>
    <lineage>
        <taxon>Bacteria</taxon>
        <taxon>Pseudomonadati</taxon>
        <taxon>Pseudomonadota</taxon>
        <taxon>Alphaproteobacteria</taxon>
        <taxon>Holosporales</taxon>
        <taxon>Holosporaceae</taxon>
        <taxon>Candidatus Nesciobacter</taxon>
    </lineage>
</organism>
<proteinExistence type="inferred from homology"/>
<dbReference type="PANTHER" id="PTHR43584:SF3">
    <property type="entry name" value="BIFUNCTIONAL PROTEIN GLMU"/>
    <property type="match status" value="1"/>
</dbReference>
<protein>
    <submittedName>
        <fullName evidence="24">NTP transferase domain-containing protein</fullName>
    </submittedName>
</protein>
<dbReference type="Pfam" id="PF00483">
    <property type="entry name" value="NTP_transferase"/>
    <property type="match status" value="1"/>
</dbReference>
<evidence type="ECO:0000256" key="11">
    <source>
        <dbReference type="ARBA" id="ARBA00022737"/>
    </source>
</evidence>
<dbReference type="RefSeq" id="WP_148972407.1">
    <property type="nucleotide sequence ID" value="NZ_CP043314.1"/>
</dbReference>
<comment type="similarity">
    <text evidence="5">In the C-terminal section; belongs to the transferase hexapeptide repeat family.</text>
</comment>
<dbReference type="InterPro" id="IPR056729">
    <property type="entry name" value="GMPPB_C"/>
</dbReference>
<dbReference type="GO" id="GO:0003977">
    <property type="term" value="F:UDP-N-acetylglucosamine diphosphorylase activity"/>
    <property type="evidence" value="ECO:0007669"/>
    <property type="project" value="UniProtKB-EC"/>
</dbReference>
<feature type="domain" description="MobA-like NTP transferase" evidence="22">
    <location>
        <begin position="14"/>
        <end position="51"/>
    </location>
</feature>
<evidence type="ECO:0000256" key="7">
    <source>
        <dbReference type="ARBA" id="ARBA00022490"/>
    </source>
</evidence>
<keyword evidence="8 24" id="KW-0808">Transferase</keyword>
<gene>
    <name evidence="24" type="ORF">FZC36_02530</name>
</gene>
<keyword evidence="15" id="KW-0511">Multifunctional enzyme</keyword>
<dbReference type="PANTHER" id="PTHR43584">
    <property type="entry name" value="NUCLEOTIDYL TRANSFERASE"/>
    <property type="match status" value="1"/>
</dbReference>
<dbReference type="GO" id="GO:0019134">
    <property type="term" value="F:glucosamine-1-phosphate N-acetyltransferase activity"/>
    <property type="evidence" value="ECO:0007669"/>
    <property type="project" value="UniProtKB-EC"/>
</dbReference>
<evidence type="ECO:0000256" key="13">
    <source>
        <dbReference type="ARBA" id="ARBA00022960"/>
    </source>
</evidence>
<evidence type="ECO:0000259" key="23">
    <source>
        <dbReference type="Pfam" id="PF25087"/>
    </source>
</evidence>
<dbReference type="Gene3D" id="2.160.10.10">
    <property type="entry name" value="Hexapeptide repeat proteins"/>
    <property type="match status" value="1"/>
</dbReference>
<evidence type="ECO:0000256" key="15">
    <source>
        <dbReference type="ARBA" id="ARBA00023268"/>
    </source>
</evidence>
<comment type="catalytic activity">
    <reaction evidence="19">
        <text>N-acetyl-alpha-D-glucosamine 1-phosphate + UTP + H(+) = UDP-N-acetyl-alpha-D-glucosamine + diphosphate</text>
        <dbReference type="Rhea" id="RHEA:13509"/>
        <dbReference type="ChEBI" id="CHEBI:15378"/>
        <dbReference type="ChEBI" id="CHEBI:33019"/>
        <dbReference type="ChEBI" id="CHEBI:46398"/>
        <dbReference type="ChEBI" id="CHEBI:57705"/>
        <dbReference type="ChEBI" id="CHEBI:57776"/>
        <dbReference type="EC" id="2.7.7.23"/>
    </reaction>
</comment>
<dbReference type="Gene3D" id="3.90.550.10">
    <property type="entry name" value="Spore Coat Polysaccharide Biosynthesis Protein SpsA, Chain A"/>
    <property type="match status" value="1"/>
</dbReference>
<keyword evidence="7" id="KW-0963">Cytoplasm</keyword>
<comment type="catalytic activity">
    <reaction evidence="18">
        <text>alpha-D-glucosamine 1-phosphate + acetyl-CoA = N-acetyl-alpha-D-glucosamine 1-phosphate + CoA + H(+)</text>
        <dbReference type="Rhea" id="RHEA:13725"/>
        <dbReference type="ChEBI" id="CHEBI:15378"/>
        <dbReference type="ChEBI" id="CHEBI:57287"/>
        <dbReference type="ChEBI" id="CHEBI:57288"/>
        <dbReference type="ChEBI" id="CHEBI:57776"/>
        <dbReference type="ChEBI" id="CHEBI:58516"/>
        <dbReference type="EC" id="2.3.1.157"/>
    </reaction>
</comment>
<keyword evidence="17" id="KW-0961">Cell wall biogenesis/degradation</keyword>
<dbReference type="GO" id="GO:0005737">
    <property type="term" value="C:cytoplasm"/>
    <property type="evidence" value="ECO:0007669"/>
    <property type="project" value="UniProtKB-SubCell"/>
</dbReference>
<keyword evidence="11" id="KW-0677">Repeat</keyword>
<evidence type="ECO:0000256" key="16">
    <source>
        <dbReference type="ARBA" id="ARBA00023315"/>
    </source>
</evidence>
<evidence type="ECO:0000256" key="14">
    <source>
        <dbReference type="ARBA" id="ARBA00022984"/>
    </source>
</evidence>
<comment type="similarity">
    <text evidence="6">In the N-terminal section; belongs to the N-acetylglucosamine-1-phosphate uridyltransferase family.</text>
</comment>
<comment type="cofactor">
    <cofactor evidence="1">
        <name>Mg(2+)</name>
        <dbReference type="ChEBI" id="CHEBI:18420"/>
    </cofactor>
</comment>
<dbReference type="EMBL" id="CP043314">
    <property type="protein sequence ID" value="QEK39284.1"/>
    <property type="molecule type" value="Genomic_DNA"/>
</dbReference>
<reference evidence="24 25" key="1">
    <citation type="submission" date="2019-08" db="EMBL/GenBank/DDBJ databases">
        <title>Highly reduced genomes of protist endosymbionts show evolutionary convergence.</title>
        <authorList>
            <person name="George E."/>
            <person name="Husnik F."/>
            <person name="Tashyreva D."/>
            <person name="Prokopchuk G."/>
            <person name="Horak A."/>
            <person name="Kwong W.K."/>
            <person name="Lukes J."/>
            <person name="Keeling P.J."/>
        </authorList>
    </citation>
    <scope>NUCLEOTIDE SEQUENCE [LARGE SCALE GENOMIC DNA]</scope>
    <source>
        <strain evidence="24">1604HC</strain>
    </source>
</reference>
<dbReference type="GO" id="GO:0008360">
    <property type="term" value="P:regulation of cell shape"/>
    <property type="evidence" value="ECO:0007669"/>
    <property type="project" value="UniProtKB-KW"/>
</dbReference>
<keyword evidence="9" id="KW-0548">Nucleotidyltransferase</keyword>
<sequence>MYSEDYKAFKSINAIILAAGKSSRFKLGSKILMNLCGKRIIDYVIDIVHDLNNLPVSEEDIGAINSDSEENVLNEKHDKHIQGDLDHNSGTKNHDVISNEKTTNLKSEVIVVVNDEFDKNELNGVSYCIQKKQLGTGHAVQSSLDLIDNFEPIVILLGDSPLVSHGDINKALHAMKNGNDVALGGFRKDLYSSLPNQYGRIIIEKGVVESIKEAKVFPKETEFFNAGWFVFRNKNIAERLLSKIQDTNGEYYLTECVEIANKIGLKVGMIETNFVTGINTLGEYSLAVESLQRKWKEEAIDRGVCFLDPSSVTLSFDTKIDTNVIIEPHVVLGTGVCIKKNARIKSFTVIENSTINESCTVGPFANLRAGTILMENSSVGSFVETKKCFLGKGSKAKHLCYLGDVKIEKNVNVGAGAVFCNYDGKDKHSSTVGESAFLGGNTTYVSPVSIGARSVIGAGSVITKDVSDGSTCVARAGQKELTKRK</sequence>
<evidence type="ECO:0000256" key="18">
    <source>
        <dbReference type="ARBA" id="ARBA00048247"/>
    </source>
</evidence>
<evidence type="ECO:0000256" key="10">
    <source>
        <dbReference type="ARBA" id="ARBA00022723"/>
    </source>
</evidence>
<evidence type="ECO:0000256" key="4">
    <source>
        <dbReference type="ARBA" id="ARBA00005208"/>
    </source>
</evidence>
<feature type="domain" description="Mannose-1-phosphate guanyltransferase C-terminal" evidence="23">
    <location>
        <begin position="312"/>
        <end position="407"/>
    </location>
</feature>
<dbReference type="GO" id="GO:0046872">
    <property type="term" value="F:metal ion binding"/>
    <property type="evidence" value="ECO:0007669"/>
    <property type="project" value="UniProtKB-KW"/>
</dbReference>
<keyword evidence="25" id="KW-1185">Reference proteome</keyword>
<comment type="function">
    <text evidence="20">Catalyzes the last two sequential reactions in the de novo biosynthetic pathway for UDP-N-acetylglucosamine (UDP-GlcNAc). The C-terminal domain catalyzes the transfer of acetyl group from acetyl coenzyme A to glucosamine-1-phosphate (GlcN-1-P) to produce N-acetylglucosamine-1-phosphate (GlcNAc-1-P), which is converted into UDP-GlcNAc by the transfer of uridine 5-monophosphate (from uridine 5-triphosphate), a reaction catalyzed by the N-terminal domain.</text>
</comment>
<dbReference type="InterPro" id="IPR050065">
    <property type="entry name" value="GlmU-like"/>
</dbReference>
<dbReference type="Pfam" id="PF25087">
    <property type="entry name" value="GMPPB_C"/>
    <property type="match status" value="1"/>
</dbReference>
<evidence type="ECO:0000256" key="20">
    <source>
        <dbReference type="ARBA" id="ARBA00049628"/>
    </source>
</evidence>
<dbReference type="InterPro" id="IPR001451">
    <property type="entry name" value="Hexapep"/>
</dbReference>
<evidence type="ECO:0000256" key="1">
    <source>
        <dbReference type="ARBA" id="ARBA00001946"/>
    </source>
</evidence>
<evidence type="ECO:0000256" key="2">
    <source>
        <dbReference type="ARBA" id="ARBA00004496"/>
    </source>
</evidence>
<keyword evidence="14" id="KW-0573">Peptidoglycan synthesis</keyword>
<dbReference type="InterPro" id="IPR011004">
    <property type="entry name" value="Trimer_LpxA-like_sf"/>
</dbReference>
<keyword evidence="13" id="KW-0133">Cell shape</keyword>
<evidence type="ECO:0000256" key="12">
    <source>
        <dbReference type="ARBA" id="ARBA00022842"/>
    </source>
</evidence>
<dbReference type="Proteomes" id="UP000324924">
    <property type="component" value="Chromosome"/>
</dbReference>
<evidence type="ECO:0000313" key="25">
    <source>
        <dbReference type="Proteomes" id="UP000324924"/>
    </source>
</evidence>
<evidence type="ECO:0000256" key="17">
    <source>
        <dbReference type="ARBA" id="ARBA00023316"/>
    </source>
</evidence>
<dbReference type="Pfam" id="PF14602">
    <property type="entry name" value="Hexapep_2"/>
    <property type="match status" value="1"/>
</dbReference>
<evidence type="ECO:0000256" key="5">
    <source>
        <dbReference type="ARBA" id="ARBA00007707"/>
    </source>
</evidence>
<name>A0A5C0UK95_9PROT</name>
<evidence type="ECO:0000256" key="9">
    <source>
        <dbReference type="ARBA" id="ARBA00022695"/>
    </source>
</evidence>
<dbReference type="GO" id="GO:0009252">
    <property type="term" value="P:peptidoglycan biosynthetic process"/>
    <property type="evidence" value="ECO:0007669"/>
    <property type="project" value="UniProtKB-KW"/>
</dbReference>
<dbReference type="SUPFAM" id="SSF51161">
    <property type="entry name" value="Trimeric LpxA-like enzymes"/>
    <property type="match status" value="1"/>
</dbReference>
<dbReference type="SUPFAM" id="SSF53448">
    <property type="entry name" value="Nucleotide-diphospho-sugar transferases"/>
    <property type="match status" value="1"/>
</dbReference>
<comment type="subcellular location">
    <subcellularLocation>
        <location evidence="2">Cytoplasm</location>
    </subcellularLocation>
</comment>
<keyword evidence="10" id="KW-0479">Metal-binding</keyword>
<dbReference type="AlphaFoldDB" id="A0A5C0UK95"/>
<evidence type="ECO:0000256" key="19">
    <source>
        <dbReference type="ARBA" id="ARBA00048493"/>
    </source>
</evidence>
<accession>A0A5C0UK95</accession>
<dbReference type="InterPro" id="IPR025877">
    <property type="entry name" value="MobA-like_NTP_Trfase"/>
</dbReference>
<evidence type="ECO:0000256" key="3">
    <source>
        <dbReference type="ARBA" id="ARBA00005166"/>
    </source>
</evidence>
<dbReference type="OrthoDB" id="9775031at2"/>
<keyword evidence="12" id="KW-0460">Magnesium</keyword>
<dbReference type="Pfam" id="PF12804">
    <property type="entry name" value="NTP_transf_3"/>
    <property type="match status" value="1"/>
</dbReference>
<keyword evidence="16" id="KW-0012">Acyltransferase</keyword>
<evidence type="ECO:0000256" key="8">
    <source>
        <dbReference type="ARBA" id="ARBA00022679"/>
    </source>
</evidence>
<evidence type="ECO:0000313" key="24">
    <source>
        <dbReference type="EMBL" id="QEK39284.1"/>
    </source>
</evidence>
<dbReference type="GO" id="GO:0071555">
    <property type="term" value="P:cell wall organization"/>
    <property type="evidence" value="ECO:0007669"/>
    <property type="project" value="UniProtKB-KW"/>
</dbReference>
<dbReference type="KEGG" id="nabu:FZC36_02530"/>
<evidence type="ECO:0000256" key="6">
    <source>
        <dbReference type="ARBA" id="ARBA00007947"/>
    </source>
</evidence>
<evidence type="ECO:0000259" key="22">
    <source>
        <dbReference type="Pfam" id="PF12804"/>
    </source>
</evidence>
<evidence type="ECO:0000259" key="21">
    <source>
        <dbReference type="Pfam" id="PF00483"/>
    </source>
</evidence>
<comment type="pathway">
    <text evidence="3">Nucleotide-sugar biosynthesis; UDP-N-acetyl-alpha-D-glucosamine biosynthesis; N-acetyl-alpha-D-glucosamine 1-phosphate from alpha-D-glucosamine 6-phosphate (route II): step 2/2.</text>
</comment>
<dbReference type="InterPro" id="IPR029044">
    <property type="entry name" value="Nucleotide-diphossugar_trans"/>
</dbReference>
<dbReference type="InterPro" id="IPR005835">
    <property type="entry name" value="NTP_transferase_dom"/>
</dbReference>